<reference evidence="2" key="1">
    <citation type="submission" date="2016-01" db="EMBL/GenBank/DDBJ databases">
        <authorList>
            <person name="Peeters C."/>
        </authorList>
    </citation>
    <scope>NUCLEOTIDE SEQUENCE [LARGE SCALE GENOMIC DNA]</scope>
    <source>
        <strain evidence="2">LMG 29325</strain>
    </source>
</reference>
<proteinExistence type="predicted"/>
<dbReference type="CDD" id="cd09872">
    <property type="entry name" value="PIN_Sll0205-like"/>
    <property type="match status" value="1"/>
</dbReference>
<feature type="domain" description="PIN" evidence="1">
    <location>
        <begin position="4"/>
        <end position="121"/>
    </location>
</feature>
<keyword evidence="3" id="KW-1185">Reference proteome</keyword>
<dbReference type="Gene3D" id="3.40.50.1010">
    <property type="entry name" value="5'-nuclease"/>
    <property type="match status" value="1"/>
</dbReference>
<name>A0A158CGH6_9BURK</name>
<evidence type="ECO:0000313" key="3">
    <source>
        <dbReference type="Proteomes" id="UP000054596"/>
    </source>
</evidence>
<protein>
    <submittedName>
        <fullName evidence="2">PilT protein-like protein</fullName>
    </submittedName>
</protein>
<dbReference type="Proteomes" id="UP000054596">
    <property type="component" value="Unassembled WGS sequence"/>
</dbReference>
<dbReference type="EMBL" id="FCOJ02000049">
    <property type="protein sequence ID" value="SAK81371.1"/>
    <property type="molecule type" value="Genomic_DNA"/>
</dbReference>
<evidence type="ECO:0000313" key="2">
    <source>
        <dbReference type="EMBL" id="SAK81371.1"/>
    </source>
</evidence>
<dbReference type="AlphaFoldDB" id="A0A158CGH6"/>
<dbReference type="SUPFAM" id="SSF88723">
    <property type="entry name" value="PIN domain-like"/>
    <property type="match status" value="1"/>
</dbReference>
<sequence>MVRVLLDTHIYLWVLQDDPQLSHIARGLITEADDVFVSSASIWEASIKAGLGKLDADPKMLVAEIEGSGFRELPVLGKHAVLVRDLPDIHRDPFDRLLVAQAMSEPLILLTADGHLSAYSKLVMTV</sequence>
<evidence type="ECO:0000259" key="1">
    <source>
        <dbReference type="Pfam" id="PF01850"/>
    </source>
</evidence>
<gene>
    <name evidence="2" type="ORF">AWB82_05375</name>
</gene>
<dbReference type="Pfam" id="PF01850">
    <property type="entry name" value="PIN"/>
    <property type="match status" value="1"/>
</dbReference>
<dbReference type="PANTHER" id="PTHR36173">
    <property type="entry name" value="RIBONUCLEASE VAPC16-RELATED"/>
    <property type="match status" value="1"/>
</dbReference>
<organism evidence="2 3">
    <name type="scientific">Caballeronia glebae</name>
    <dbReference type="NCBI Taxonomy" id="1777143"/>
    <lineage>
        <taxon>Bacteria</taxon>
        <taxon>Pseudomonadati</taxon>
        <taxon>Pseudomonadota</taxon>
        <taxon>Betaproteobacteria</taxon>
        <taxon>Burkholderiales</taxon>
        <taxon>Burkholderiaceae</taxon>
        <taxon>Caballeronia</taxon>
    </lineage>
</organism>
<dbReference type="PANTHER" id="PTHR36173:SF2">
    <property type="entry name" value="RIBONUCLEASE VAPC16"/>
    <property type="match status" value="1"/>
</dbReference>
<comment type="caution">
    <text evidence="2">The sequence shown here is derived from an EMBL/GenBank/DDBJ whole genome shotgun (WGS) entry which is preliminary data.</text>
</comment>
<dbReference type="InterPro" id="IPR029060">
    <property type="entry name" value="PIN-like_dom_sf"/>
</dbReference>
<dbReference type="STRING" id="1777143.AWB82_05375"/>
<dbReference type="InterPro" id="IPR052919">
    <property type="entry name" value="TA_system_RNase"/>
</dbReference>
<dbReference type="InterPro" id="IPR002716">
    <property type="entry name" value="PIN_dom"/>
</dbReference>
<dbReference type="InterPro" id="IPR041705">
    <property type="entry name" value="PIN_Sll0205"/>
</dbReference>
<accession>A0A158CGH6</accession>